<evidence type="ECO:0000256" key="3">
    <source>
        <dbReference type="SAM" id="Phobius"/>
    </source>
</evidence>
<sequence>MKRLAKIIVILLVIVYISKVGITTFANKNKTTVVTYGSILIAFNAQGYVIKNEIMINAPFDGKIKKLVPSGEKVPKGTPIVQVYSADFDEEKLHQLDEVNRELKNQDTNIPFYSDVQKLDDIIKKEEQNYQNAIQQNSPGADKIQKRIEDLKAKKEEILSKGPIMLQRIENLKEQKEYLEKYVEKNVITVNSPESGIVSYYFDGSESILHEKDMFNLNPTQLENLNFQSKEISTEVKRDYPFVKIMDNLEWYLALILNEKQQDLLKEDSNVKILIDNYGGELRGKVIKTYKGDDKLYIGIIEMIDEYPNFYKTSKINVKVKVKEYNGLKIPLSSIVQKEGKEGVFVIKNGKVPTFKEVVIKATDGKYAIVESVDKTSGLKVYDEIAVNGEDYLSK</sequence>
<feature type="domain" description="RND related beta-barrel" evidence="4">
    <location>
        <begin position="251"/>
        <end position="323"/>
    </location>
</feature>
<dbReference type="NCBIfam" id="TIGR02828">
    <property type="entry name" value="putative membrane fusion protein"/>
    <property type="match status" value="1"/>
</dbReference>
<feature type="coiled-coil region" evidence="2">
    <location>
        <begin position="86"/>
        <end position="161"/>
    </location>
</feature>
<keyword evidence="3" id="KW-0812">Transmembrane</keyword>
<proteinExistence type="predicted"/>
<organism evidence="6 7">
    <name type="scientific">Thermoanaerobacter thermohydrosulfuricus</name>
    <name type="common">Clostridium thermohydrosulfuricum</name>
    <dbReference type="NCBI Taxonomy" id="1516"/>
    <lineage>
        <taxon>Bacteria</taxon>
        <taxon>Bacillati</taxon>
        <taxon>Bacillota</taxon>
        <taxon>Clostridia</taxon>
        <taxon>Thermoanaerobacterales</taxon>
        <taxon>Thermoanaerobacteraceae</taxon>
        <taxon>Thermoanaerobacter</taxon>
    </lineage>
</organism>
<evidence type="ECO:0000313" key="7">
    <source>
        <dbReference type="Proteomes" id="UP000183404"/>
    </source>
</evidence>
<dbReference type="PANTHER" id="PTHR30097:SF4">
    <property type="entry name" value="SLR6042 PROTEIN"/>
    <property type="match status" value="1"/>
</dbReference>
<dbReference type="EMBL" id="FNBS01000037">
    <property type="protein sequence ID" value="SDG00607.1"/>
    <property type="molecule type" value="Genomic_DNA"/>
</dbReference>
<gene>
    <name evidence="6" type="ORF">SAMN04244560_01621</name>
</gene>
<evidence type="ECO:0000259" key="4">
    <source>
        <dbReference type="Pfam" id="PF26011"/>
    </source>
</evidence>
<protein>
    <submittedName>
        <fullName evidence="6">Putative membrane fusion protein</fullName>
    </submittedName>
</protein>
<dbReference type="PANTHER" id="PTHR30097">
    <property type="entry name" value="CATION EFFLUX SYSTEM PROTEIN CUSB"/>
    <property type="match status" value="1"/>
</dbReference>
<keyword evidence="2" id="KW-0175">Coiled coil</keyword>
<keyword evidence="3" id="KW-0472">Membrane</keyword>
<feature type="domain" description="RND related barrel-sandwich hybrid" evidence="5">
    <location>
        <begin position="55"/>
        <end position="247"/>
    </location>
</feature>
<dbReference type="InterPro" id="IPR014193">
    <property type="entry name" value="CHP02828_mem_fusion"/>
</dbReference>
<dbReference type="Pfam" id="PF26018">
    <property type="entry name" value="BSH_RND_rel"/>
    <property type="match status" value="1"/>
</dbReference>
<dbReference type="InterPro" id="IPR058709">
    <property type="entry name" value="BSH_RND-rel"/>
</dbReference>
<keyword evidence="1" id="KW-0813">Transport</keyword>
<evidence type="ECO:0000256" key="2">
    <source>
        <dbReference type="SAM" id="Coils"/>
    </source>
</evidence>
<name>A0A1G7QPY6_THETY</name>
<dbReference type="Gene3D" id="2.40.420.20">
    <property type="match status" value="1"/>
</dbReference>
<dbReference type="GO" id="GO:0060003">
    <property type="term" value="P:copper ion export"/>
    <property type="evidence" value="ECO:0007669"/>
    <property type="project" value="TreeGrafter"/>
</dbReference>
<dbReference type="AlphaFoldDB" id="A0A1G7QPY6"/>
<accession>A0A1G7QPY6</accession>
<keyword evidence="3" id="KW-1133">Transmembrane helix</keyword>
<dbReference type="Pfam" id="PF26011">
    <property type="entry name" value="Beta-barrel_RND_rel"/>
    <property type="match status" value="1"/>
</dbReference>
<evidence type="ECO:0000256" key="1">
    <source>
        <dbReference type="ARBA" id="ARBA00022448"/>
    </source>
</evidence>
<dbReference type="RefSeq" id="WP_004401429.1">
    <property type="nucleotide sequence ID" value="NZ_FNBS01000037.1"/>
</dbReference>
<dbReference type="GO" id="GO:0030313">
    <property type="term" value="C:cell envelope"/>
    <property type="evidence" value="ECO:0007669"/>
    <property type="project" value="TreeGrafter"/>
</dbReference>
<evidence type="ECO:0000259" key="5">
    <source>
        <dbReference type="Pfam" id="PF26018"/>
    </source>
</evidence>
<evidence type="ECO:0000313" key="6">
    <source>
        <dbReference type="EMBL" id="SDG00607.1"/>
    </source>
</evidence>
<dbReference type="Proteomes" id="UP000183404">
    <property type="component" value="Unassembled WGS sequence"/>
</dbReference>
<dbReference type="InterPro" id="IPR051909">
    <property type="entry name" value="MFP_Cation_Efflux"/>
</dbReference>
<dbReference type="GO" id="GO:0015679">
    <property type="term" value="P:plasma membrane copper ion transport"/>
    <property type="evidence" value="ECO:0007669"/>
    <property type="project" value="TreeGrafter"/>
</dbReference>
<reference evidence="6 7" key="1">
    <citation type="submission" date="2016-10" db="EMBL/GenBank/DDBJ databases">
        <authorList>
            <person name="de Groot N.N."/>
        </authorList>
    </citation>
    <scope>NUCLEOTIDE SEQUENCE [LARGE SCALE GENOMIC DNA]</scope>
    <source>
        <strain evidence="6 7">DSM 569</strain>
    </source>
</reference>
<feature type="transmembrane region" description="Helical" evidence="3">
    <location>
        <begin position="7"/>
        <end position="26"/>
    </location>
</feature>
<dbReference type="InterPro" id="IPR058729">
    <property type="entry name" value="Beta-barrel_RND-rel"/>
</dbReference>